<dbReference type="RefSeq" id="WP_094289594.1">
    <property type="nucleotide sequence ID" value="NZ_NOIG01000007.1"/>
</dbReference>
<sequence length="247" mass="27124">MSEEPTSIQCGEHGEAAPTYVCGHLCRHPVQRWFCDAPSPDTPYPDAWCASCNAELMGHGGEWNEHNAQCLDLQILCHHCYQDAMARSVEALDGDAEAAWIDAVTQGHHTLRDKQRALEQDHGISRFERWDYDQSAGTLTFSDGGVPRVVADIEFIGSVSEASGTWLWAWANFHNEAPVVSRIAAVREFGEAQGFPHLTVPLWKGDATDGWELAGVAAQVLGAQGVYRVPTARGFLYMALMSVQKVA</sequence>
<dbReference type="Pfam" id="PF21813">
    <property type="entry name" value="DUF6882"/>
    <property type="match status" value="1"/>
</dbReference>
<accession>A0A235EM92</accession>
<reference evidence="1 2" key="1">
    <citation type="submission" date="2017-07" db="EMBL/GenBank/DDBJ databases">
        <title>Acidovorax KNDSW TSA 6 genome sequence and assembly.</title>
        <authorList>
            <person name="Mayilraj S."/>
        </authorList>
    </citation>
    <scope>NUCLEOTIDE SEQUENCE [LARGE SCALE GENOMIC DNA]</scope>
    <source>
        <strain evidence="1 2">KNDSW-TSA6</strain>
    </source>
</reference>
<protein>
    <submittedName>
        <fullName evidence="1">Uncharacterized protein</fullName>
    </submittedName>
</protein>
<comment type="caution">
    <text evidence="1">The sequence shown here is derived from an EMBL/GenBank/DDBJ whole genome shotgun (WGS) entry which is preliminary data.</text>
</comment>
<evidence type="ECO:0000313" key="1">
    <source>
        <dbReference type="EMBL" id="OYD50149.1"/>
    </source>
</evidence>
<gene>
    <name evidence="1" type="ORF">CBY09_11365</name>
</gene>
<proteinExistence type="predicted"/>
<dbReference type="InterPro" id="IPR049249">
    <property type="entry name" value="DUF6882"/>
</dbReference>
<keyword evidence="2" id="KW-1185">Reference proteome</keyword>
<dbReference type="Proteomes" id="UP000215441">
    <property type="component" value="Unassembled WGS sequence"/>
</dbReference>
<evidence type="ECO:0000313" key="2">
    <source>
        <dbReference type="Proteomes" id="UP000215441"/>
    </source>
</evidence>
<dbReference type="AlphaFoldDB" id="A0A235EM92"/>
<dbReference type="OrthoDB" id="72428at2"/>
<name>A0A235EM92_9BURK</name>
<dbReference type="EMBL" id="NOIG01000007">
    <property type="protein sequence ID" value="OYD50149.1"/>
    <property type="molecule type" value="Genomic_DNA"/>
</dbReference>
<organism evidence="1 2">
    <name type="scientific">Acidovorax kalamii</name>
    <dbReference type="NCBI Taxonomy" id="2004485"/>
    <lineage>
        <taxon>Bacteria</taxon>
        <taxon>Pseudomonadati</taxon>
        <taxon>Pseudomonadota</taxon>
        <taxon>Betaproteobacteria</taxon>
        <taxon>Burkholderiales</taxon>
        <taxon>Comamonadaceae</taxon>
        <taxon>Acidovorax</taxon>
    </lineage>
</organism>